<sequence>MELEKIFNDVLPEEVKTCVNKFIMNELDLHKKYYDSKNLWIIDQKIGGVGAYCLPSDPLKNPFPAGELRGLYRPLQYVRSEIDICDMRQHARYIVQMCGMHLENACRLYLKNQKYIKAYLLRKNTLGNAVREIEKISSFNKSTIESLYNFVVIYNLSKHEVNQADCRQRLFNGFDAIVAYFSARILGLHILQKINIKESHSHFEVEW</sequence>
<dbReference type="EMBL" id="CP102290">
    <property type="protein sequence ID" value="UWP60830.1"/>
    <property type="molecule type" value="Genomic_DNA"/>
</dbReference>
<gene>
    <name evidence="1" type="ORF">NQ502_07295</name>
</gene>
<proteinExistence type="predicted"/>
<evidence type="ECO:0000313" key="2">
    <source>
        <dbReference type="Proteomes" id="UP001060164"/>
    </source>
</evidence>
<keyword evidence="2" id="KW-1185">Reference proteome</keyword>
<organism evidence="1 2">
    <name type="scientific">Ruminococcus gauvreauii</name>
    <dbReference type="NCBI Taxonomy" id="438033"/>
    <lineage>
        <taxon>Bacteria</taxon>
        <taxon>Bacillati</taxon>
        <taxon>Bacillota</taxon>
        <taxon>Clostridia</taxon>
        <taxon>Eubacteriales</taxon>
        <taxon>Oscillospiraceae</taxon>
        <taxon>Ruminococcus</taxon>
    </lineage>
</organism>
<evidence type="ECO:0000313" key="1">
    <source>
        <dbReference type="EMBL" id="UWP60830.1"/>
    </source>
</evidence>
<dbReference type="Proteomes" id="UP001060164">
    <property type="component" value="Chromosome"/>
</dbReference>
<accession>A0ABY5VLY8</accession>
<protein>
    <submittedName>
        <fullName evidence="1">Uncharacterized protein</fullName>
    </submittedName>
</protein>
<dbReference type="RefSeq" id="WP_148511888.1">
    <property type="nucleotide sequence ID" value="NZ_CABLBR010000003.1"/>
</dbReference>
<name>A0ABY5VLY8_9FIRM</name>
<reference evidence="1" key="1">
    <citation type="journal article" date="2022" name="Cell">
        <title>Design, construction, and in vivo augmentation of a complex gut microbiome.</title>
        <authorList>
            <person name="Cheng A.G."/>
            <person name="Ho P.Y."/>
            <person name="Aranda-Diaz A."/>
            <person name="Jain S."/>
            <person name="Yu F.B."/>
            <person name="Meng X."/>
            <person name="Wang M."/>
            <person name="Iakiviak M."/>
            <person name="Nagashima K."/>
            <person name="Zhao A."/>
            <person name="Murugkar P."/>
            <person name="Patil A."/>
            <person name="Atabakhsh K."/>
            <person name="Weakley A."/>
            <person name="Yan J."/>
            <person name="Brumbaugh A.R."/>
            <person name="Higginbottom S."/>
            <person name="Dimas A."/>
            <person name="Shiver A.L."/>
            <person name="Deutschbauer A."/>
            <person name="Neff N."/>
            <person name="Sonnenburg J.L."/>
            <person name="Huang K.C."/>
            <person name="Fischbach M.A."/>
        </authorList>
    </citation>
    <scope>NUCLEOTIDE SEQUENCE</scope>
    <source>
        <strain evidence="1">DSM 19829</strain>
    </source>
</reference>